<gene>
    <name evidence="2" type="ORF">B0J11DRAFT_619657</name>
</gene>
<dbReference type="InterPro" id="IPR016181">
    <property type="entry name" value="Acyl_CoA_acyltransferase"/>
</dbReference>
<keyword evidence="3" id="KW-1185">Reference proteome</keyword>
<dbReference type="PROSITE" id="PS51186">
    <property type="entry name" value="GNAT"/>
    <property type="match status" value="1"/>
</dbReference>
<feature type="domain" description="N-acetyltransferase" evidence="1">
    <location>
        <begin position="67"/>
        <end position="225"/>
    </location>
</feature>
<evidence type="ECO:0000259" key="1">
    <source>
        <dbReference type="PROSITE" id="PS51186"/>
    </source>
</evidence>
<dbReference type="Pfam" id="PF13508">
    <property type="entry name" value="Acetyltransf_7"/>
    <property type="match status" value="1"/>
</dbReference>
<dbReference type="InterPro" id="IPR000182">
    <property type="entry name" value="GNAT_dom"/>
</dbReference>
<dbReference type="GO" id="GO:0016747">
    <property type="term" value="F:acyltransferase activity, transferring groups other than amino-acyl groups"/>
    <property type="evidence" value="ECO:0007669"/>
    <property type="project" value="InterPro"/>
</dbReference>
<comment type="caution">
    <text evidence="2">The sequence shown here is derived from an EMBL/GenBank/DDBJ whole genome shotgun (WGS) entry which is preliminary data.</text>
</comment>
<name>A0A9P9IAK7_9PLEO</name>
<proteinExistence type="predicted"/>
<reference evidence="2" key="1">
    <citation type="journal article" date="2021" name="Nat. Commun.">
        <title>Genetic determinants of endophytism in the Arabidopsis root mycobiome.</title>
        <authorList>
            <person name="Mesny F."/>
            <person name="Miyauchi S."/>
            <person name="Thiergart T."/>
            <person name="Pickel B."/>
            <person name="Atanasova L."/>
            <person name="Karlsson M."/>
            <person name="Huettel B."/>
            <person name="Barry K.W."/>
            <person name="Haridas S."/>
            <person name="Chen C."/>
            <person name="Bauer D."/>
            <person name="Andreopoulos W."/>
            <person name="Pangilinan J."/>
            <person name="LaButti K."/>
            <person name="Riley R."/>
            <person name="Lipzen A."/>
            <person name="Clum A."/>
            <person name="Drula E."/>
            <person name="Henrissat B."/>
            <person name="Kohler A."/>
            <person name="Grigoriev I.V."/>
            <person name="Martin F.M."/>
            <person name="Hacquard S."/>
        </authorList>
    </citation>
    <scope>NUCLEOTIDE SEQUENCE</scope>
    <source>
        <strain evidence="2">MPI-CAGE-CH-0243</strain>
    </source>
</reference>
<dbReference type="EMBL" id="JAGMWT010000021">
    <property type="protein sequence ID" value="KAH7112550.1"/>
    <property type="molecule type" value="Genomic_DNA"/>
</dbReference>
<accession>A0A9P9IAK7</accession>
<protein>
    <recommendedName>
        <fullName evidence="1">N-acetyltransferase domain-containing protein</fullName>
    </recommendedName>
</protein>
<dbReference type="Proteomes" id="UP000700596">
    <property type="component" value="Unassembled WGS sequence"/>
</dbReference>
<dbReference type="SUPFAM" id="SSF55729">
    <property type="entry name" value="Acyl-CoA N-acyltransferases (Nat)"/>
    <property type="match status" value="1"/>
</dbReference>
<evidence type="ECO:0000313" key="3">
    <source>
        <dbReference type="Proteomes" id="UP000700596"/>
    </source>
</evidence>
<sequence>MKMAFQLSPTVTPSDLSTFIPQLFNTIAGRSHLLNTLYPDNATVDGQNAAVTRFINQQASYPCIKWLKVIDLEANGDIVAVSQWYIIDSEVARQEIIEEDTEIEDGNEAWSDVEEQAVARAVYRAFKRERREVARKERLPILCLNLMSVLPKYQRKGAGKMMMEWAMKQADQMGALGIVESNDIGRKLYEQFGFVAQGPIDTRVDKPGLDERGFDQMWFMTRPRDETGQMAQGTLHEKEEQLVSGELLRAMVLSLDW</sequence>
<organism evidence="2 3">
    <name type="scientific">Dendryphion nanum</name>
    <dbReference type="NCBI Taxonomy" id="256645"/>
    <lineage>
        <taxon>Eukaryota</taxon>
        <taxon>Fungi</taxon>
        <taxon>Dikarya</taxon>
        <taxon>Ascomycota</taxon>
        <taxon>Pezizomycotina</taxon>
        <taxon>Dothideomycetes</taxon>
        <taxon>Pleosporomycetidae</taxon>
        <taxon>Pleosporales</taxon>
        <taxon>Torulaceae</taxon>
        <taxon>Dendryphion</taxon>
    </lineage>
</organism>
<dbReference type="InterPro" id="IPR052523">
    <property type="entry name" value="Trichothecene_AcTrans"/>
</dbReference>
<dbReference type="OrthoDB" id="4738875at2759"/>
<evidence type="ECO:0000313" key="2">
    <source>
        <dbReference type="EMBL" id="KAH7112550.1"/>
    </source>
</evidence>
<dbReference type="PANTHER" id="PTHR42791:SF14">
    <property type="entry name" value="N-ACETYLTRANSFERASE DOMAIN-CONTAINING PROTEIN"/>
    <property type="match status" value="1"/>
</dbReference>
<dbReference type="PANTHER" id="PTHR42791">
    <property type="entry name" value="GNAT FAMILY ACETYLTRANSFERASE"/>
    <property type="match status" value="1"/>
</dbReference>
<dbReference type="AlphaFoldDB" id="A0A9P9IAK7"/>
<dbReference type="CDD" id="cd04301">
    <property type="entry name" value="NAT_SF"/>
    <property type="match status" value="1"/>
</dbReference>
<dbReference type="Gene3D" id="3.40.630.30">
    <property type="match status" value="1"/>
</dbReference>